<evidence type="ECO:0000313" key="1">
    <source>
        <dbReference type="EMBL" id="KAG2945055.1"/>
    </source>
</evidence>
<organism evidence="1 2">
    <name type="scientific">Phytophthora cactorum</name>
    <dbReference type="NCBI Taxonomy" id="29920"/>
    <lineage>
        <taxon>Eukaryota</taxon>
        <taxon>Sar</taxon>
        <taxon>Stramenopiles</taxon>
        <taxon>Oomycota</taxon>
        <taxon>Peronosporomycetes</taxon>
        <taxon>Peronosporales</taxon>
        <taxon>Peronosporaceae</taxon>
        <taxon>Phytophthora</taxon>
    </lineage>
</organism>
<protein>
    <submittedName>
        <fullName evidence="1">Uncharacterized protein</fullName>
    </submittedName>
</protein>
<proteinExistence type="predicted"/>
<name>A0A8T1DU66_9STRA</name>
<evidence type="ECO:0000313" key="2">
    <source>
        <dbReference type="Proteomes" id="UP000736787"/>
    </source>
</evidence>
<sequence>MLRIEVEIGRGLNLRPNSRQPQSLRLRPARCRRAALGFDEKWSSHFPPSKLAVAILSGFSQMASSRHHDSNGGGIILQLQNTEDEKFSPFGQGMHAKATAKVVGSRL</sequence>
<gene>
    <name evidence="1" type="ORF">PC117_g8790</name>
</gene>
<reference evidence="1" key="1">
    <citation type="submission" date="2018-10" db="EMBL/GenBank/DDBJ databases">
        <title>Effector identification in a new, highly contiguous assembly of the strawberry crown rot pathogen Phytophthora cactorum.</title>
        <authorList>
            <person name="Armitage A.D."/>
            <person name="Nellist C.F."/>
            <person name="Bates H."/>
            <person name="Vickerstaff R.J."/>
            <person name="Harrison R.J."/>
        </authorList>
    </citation>
    <scope>NUCLEOTIDE SEQUENCE</scope>
    <source>
        <strain evidence="1">4040</strain>
    </source>
</reference>
<dbReference type="EMBL" id="RCMK01000194">
    <property type="protein sequence ID" value="KAG2945055.1"/>
    <property type="molecule type" value="Genomic_DNA"/>
</dbReference>
<comment type="caution">
    <text evidence="1">The sequence shown here is derived from an EMBL/GenBank/DDBJ whole genome shotgun (WGS) entry which is preliminary data.</text>
</comment>
<dbReference type="Proteomes" id="UP000736787">
    <property type="component" value="Unassembled WGS sequence"/>
</dbReference>
<accession>A0A8T1DU66</accession>
<dbReference type="AlphaFoldDB" id="A0A8T1DU66"/>